<feature type="region of interest" description="Disordered" evidence="1">
    <location>
        <begin position="128"/>
        <end position="151"/>
    </location>
</feature>
<dbReference type="AlphaFoldDB" id="A0AAE0ZC22"/>
<sequence>MNLSWCLTSRYPWGTRTPENYSWISGQFERSRTRGVADDMFYSLLAVDRSSIHSDTLASPCTWTKYHAENVICEGEERGANYTCLKIGKIDSMVCGSSTRKNVICQGQEREADNTYLKIDKVDSVRVDRQPEKRHLSRPRAGSCLYSSKDR</sequence>
<gene>
    <name evidence="2" type="ORF">RRG08_056079</name>
</gene>
<keyword evidence="3" id="KW-1185">Reference proteome</keyword>
<protein>
    <submittedName>
        <fullName evidence="2">Uncharacterized protein</fullName>
    </submittedName>
</protein>
<evidence type="ECO:0000256" key="1">
    <source>
        <dbReference type="SAM" id="MobiDB-lite"/>
    </source>
</evidence>
<proteinExistence type="predicted"/>
<reference evidence="2" key="1">
    <citation type="journal article" date="2023" name="G3 (Bethesda)">
        <title>A reference genome for the long-term kleptoplast-retaining sea slug Elysia crispata morphotype clarki.</title>
        <authorList>
            <person name="Eastman K.E."/>
            <person name="Pendleton A.L."/>
            <person name="Shaikh M.A."/>
            <person name="Suttiyut T."/>
            <person name="Ogas R."/>
            <person name="Tomko P."/>
            <person name="Gavelis G."/>
            <person name="Widhalm J.R."/>
            <person name="Wisecaver J.H."/>
        </authorList>
    </citation>
    <scope>NUCLEOTIDE SEQUENCE</scope>
    <source>
        <strain evidence="2">ECLA1</strain>
    </source>
</reference>
<evidence type="ECO:0000313" key="2">
    <source>
        <dbReference type="EMBL" id="KAK3766405.1"/>
    </source>
</evidence>
<evidence type="ECO:0000313" key="3">
    <source>
        <dbReference type="Proteomes" id="UP001283361"/>
    </source>
</evidence>
<name>A0AAE0ZC22_9GAST</name>
<dbReference type="EMBL" id="JAWDGP010004234">
    <property type="protein sequence ID" value="KAK3766405.1"/>
    <property type="molecule type" value="Genomic_DNA"/>
</dbReference>
<dbReference type="Proteomes" id="UP001283361">
    <property type="component" value="Unassembled WGS sequence"/>
</dbReference>
<comment type="caution">
    <text evidence="2">The sequence shown here is derived from an EMBL/GenBank/DDBJ whole genome shotgun (WGS) entry which is preliminary data.</text>
</comment>
<accession>A0AAE0ZC22</accession>
<organism evidence="2 3">
    <name type="scientific">Elysia crispata</name>
    <name type="common">lettuce slug</name>
    <dbReference type="NCBI Taxonomy" id="231223"/>
    <lineage>
        <taxon>Eukaryota</taxon>
        <taxon>Metazoa</taxon>
        <taxon>Spiralia</taxon>
        <taxon>Lophotrochozoa</taxon>
        <taxon>Mollusca</taxon>
        <taxon>Gastropoda</taxon>
        <taxon>Heterobranchia</taxon>
        <taxon>Euthyneura</taxon>
        <taxon>Panpulmonata</taxon>
        <taxon>Sacoglossa</taxon>
        <taxon>Placobranchoidea</taxon>
        <taxon>Plakobranchidae</taxon>
        <taxon>Elysia</taxon>
    </lineage>
</organism>